<evidence type="ECO:0000259" key="3">
    <source>
        <dbReference type="Pfam" id="PF14383"/>
    </source>
</evidence>
<dbReference type="Pfam" id="PF14383">
    <property type="entry name" value="VARLMGL"/>
    <property type="match status" value="1"/>
</dbReference>
<dbReference type="InterPro" id="IPR025486">
    <property type="entry name" value="DUF4378"/>
</dbReference>
<gene>
    <name evidence="4" type="ORF">SEVIR_3G159800v2</name>
</gene>
<feature type="compositionally biased region" description="Low complexity" evidence="1">
    <location>
        <begin position="8"/>
        <end position="21"/>
    </location>
</feature>
<feature type="domain" description="DUF4378" evidence="2">
    <location>
        <begin position="794"/>
        <end position="934"/>
    </location>
</feature>
<evidence type="ECO:0000256" key="1">
    <source>
        <dbReference type="SAM" id="MobiDB-lite"/>
    </source>
</evidence>
<feature type="region of interest" description="Disordered" evidence="1">
    <location>
        <begin position="722"/>
        <end position="748"/>
    </location>
</feature>
<feature type="compositionally biased region" description="Basic and acidic residues" evidence="1">
    <location>
        <begin position="432"/>
        <end position="457"/>
    </location>
</feature>
<reference evidence="4" key="1">
    <citation type="submission" date="2019-03" db="EMBL/GenBank/DDBJ databases">
        <title>WGS assembly of Setaria viridis.</title>
        <authorList>
            <person name="Huang P."/>
            <person name="Jenkins J."/>
            <person name="Grimwood J."/>
            <person name="Barry K."/>
            <person name="Healey A."/>
            <person name="Mamidi S."/>
            <person name="Sreedasyam A."/>
            <person name="Shu S."/>
            <person name="Feldman M."/>
            <person name="Wu J."/>
            <person name="Yu Y."/>
            <person name="Chen C."/>
            <person name="Johnson J."/>
            <person name="Rokhsar D."/>
            <person name="Baxter I."/>
            <person name="Schmutz J."/>
            <person name="Brutnell T."/>
            <person name="Kellogg E."/>
        </authorList>
    </citation>
    <scope>NUCLEOTIDE SEQUENCE [LARGE SCALE GENOMIC DNA]</scope>
</reference>
<dbReference type="Pfam" id="PF14309">
    <property type="entry name" value="DUF4378"/>
    <property type="match status" value="1"/>
</dbReference>
<dbReference type="PANTHER" id="PTHR21726">
    <property type="entry name" value="PHOSPHATIDYLINOSITOL N-ACETYLGLUCOSAMINYLTRANSFERASE SUBUNIT P DOWN SYNDROME CRITICAL REGION PROTEIN 5 -RELATED"/>
    <property type="match status" value="1"/>
</dbReference>
<feature type="compositionally biased region" description="Polar residues" evidence="1">
    <location>
        <begin position="464"/>
        <end position="476"/>
    </location>
</feature>
<feature type="domain" description="DUF3741" evidence="3">
    <location>
        <begin position="107"/>
        <end position="135"/>
    </location>
</feature>
<dbReference type="Gramene" id="TKW26038">
    <property type="protein sequence ID" value="TKW26038"/>
    <property type="gene ID" value="SEVIR_3G159800v2"/>
</dbReference>
<dbReference type="Proteomes" id="UP000298652">
    <property type="component" value="Chromosome 3"/>
</dbReference>
<evidence type="ECO:0008006" key="6">
    <source>
        <dbReference type="Google" id="ProtNLM"/>
    </source>
</evidence>
<feature type="region of interest" description="Disordered" evidence="1">
    <location>
        <begin position="1"/>
        <end position="21"/>
    </location>
</feature>
<dbReference type="InterPro" id="IPR032795">
    <property type="entry name" value="DUF3741-assoc"/>
</dbReference>
<feature type="region of interest" description="Disordered" evidence="1">
    <location>
        <begin position="44"/>
        <end position="75"/>
    </location>
</feature>
<organism evidence="4 5">
    <name type="scientific">Setaria viridis</name>
    <name type="common">Green bristlegrass</name>
    <name type="synonym">Setaria italica subsp. viridis</name>
    <dbReference type="NCBI Taxonomy" id="4556"/>
    <lineage>
        <taxon>Eukaryota</taxon>
        <taxon>Viridiplantae</taxon>
        <taxon>Streptophyta</taxon>
        <taxon>Embryophyta</taxon>
        <taxon>Tracheophyta</taxon>
        <taxon>Spermatophyta</taxon>
        <taxon>Magnoliopsida</taxon>
        <taxon>Liliopsida</taxon>
        <taxon>Poales</taxon>
        <taxon>Poaceae</taxon>
        <taxon>PACMAD clade</taxon>
        <taxon>Panicoideae</taxon>
        <taxon>Panicodae</taxon>
        <taxon>Paniceae</taxon>
        <taxon>Cenchrinae</taxon>
        <taxon>Setaria</taxon>
    </lineage>
</organism>
<keyword evidence="5" id="KW-1185">Reference proteome</keyword>
<feature type="region of interest" description="Disordered" evidence="1">
    <location>
        <begin position="676"/>
        <end position="695"/>
    </location>
</feature>
<evidence type="ECO:0000313" key="5">
    <source>
        <dbReference type="Proteomes" id="UP000298652"/>
    </source>
</evidence>
<accession>A0A4U6V9U4</accession>
<name>A0A4U6V9U4_SETVI</name>
<dbReference type="OMA" id="REMCDVD"/>
<feature type="region of interest" description="Disordered" evidence="1">
    <location>
        <begin position="287"/>
        <end position="309"/>
    </location>
</feature>
<proteinExistence type="predicted"/>
<dbReference type="AlphaFoldDB" id="A0A4U6V9U4"/>
<feature type="region of interest" description="Disordered" evidence="1">
    <location>
        <begin position="432"/>
        <end position="476"/>
    </location>
</feature>
<sequence length="942" mass="103148">MKSGSGGASAPSAGGSSLAIAERQKPAPSCVAALFQMFARRKLFSSSSKKSKLLPPVRATKFSPGRQAGGGEKTAAAKMRPLLLDSPDYSRSKIEGNGISHYPQPGQDRNCGENEMCAPGVVARLMGLSSMPAVNHQRSIKATDSAEFGDHRNSGPQDWSSTSRSIYTLPKKQQKTGQVIDDRRQDNGSLFNADTRPLWPRRHAHKVASPVKSPRSMSSRNKARLIEAAVKVLEPGLQSRNRRLSRRHAYLEYPCSSDDGLPGTSAVLRNVSDQFLRDMSGADAQRLGAPNIGATPLNNSTSNKWTEEDTGRKSIPFRRSDQNVPCQIQPEGNGKHLLISSSEKAGFEDSAKRTSNCVAVTNQDARKNPPRNMSQESACRGPLKQNNLKQNTLPVACREADPGCMVQRNKHRTGEQNATNTAQNFISLNKRMTDSKSLRSKRKELDRIGESNTRAENKNMATKGRQSSSLHSDTSNKLKLKTVTPKAMEKDMILAKGAGLVSEKPKSASQNCARNDFQRQSVSCSISRDNKKSGIISFTSSSPVKFDATSLCSDNGTRTGTAVQGSPVGACPRRHSRRDRQNTYPQRGIVFKDVLEGISSLETAESVFFNQDELKNREIPGGRVVSSLFEKKGAVPVTDESLSDAQLWQRNSVHTVTYQFRGPSKPVRLHETHNKKHEANAKGCSPSPLISRASNKKSTTSILQSTYADDAFIPGVPLSTAETTFTDSHPTETCTPAASMQDTPTEKNSRFSDPIFGQRDAQPLQPEVQDSKLKHPGQVTTTVELLLTNVRSCTRRESKEPSKTFLLRTIESALSTLTPGSKQDLNSIKAKEASSLRNLALDFVWDCLDSMCTQLCDSGYRSFTRLGLICTEERLAAEVRKEIARYSDMAGRGLDELAVSEVERAVEAGMGSMLEALQIGAQIEQDLVQELLNEIGLDMFRR</sequence>
<protein>
    <recommendedName>
        <fullName evidence="6">DUF3741 domain-containing protein</fullName>
    </recommendedName>
</protein>
<evidence type="ECO:0000313" key="4">
    <source>
        <dbReference type="EMBL" id="TKW26038.1"/>
    </source>
</evidence>
<dbReference type="PANTHER" id="PTHR21726:SF61">
    <property type="entry name" value="DNAA INITIATOR-ASSOCIATING PROTEIN"/>
    <property type="match status" value="1"/>
</dbReference>
<dbReference type="EMBL" id="CM016554">
    <property type="protein sequence ID" value="TKW26038.1"/>
    <property type="molecule type" value="Genomic_DNA"/>
</dbReference>
<feature type="region of interest" description="Disordered" evidence="1">
    <location>
        <begin position="557"/>
        <end position="581"/>
    </location>
</feature>
<feature type="compositionally biased region" description="Polar residues" evidence="1">
    <location>
        <begin position="722"/>
        <end position="743"/>
    </location>
</feature>
<evidence type="ECO:0000259" key="2">
    <source>
        <dbReference type="Pfam" id="PF14309"/>
    </source>
</evidence>